<organism evidence="1 2">
    <name type="scientific">Herbaspirillum rubrisubalbicans Os34</name>
    <dbReference type="NCBI Taxonomy" id="1235827"/>
    <lineage>
        <taxon>Bacteria</taxon>
        <taxon>Pseudomonadati</taxon>
        <taxon>Pseudomonadota</taxon>
        <taxon>Betaproteobacteria</taxon>
        <taxon>Burkholderiales</taxon>
        <taxon>Oxalobacteraceae</taxon>
        <taxon>Herbaspirillum</taxon>
    </lineage>
</organism>
<accession>A0A6M3ZZZ2</accession>
<dbReference type="EMBL" id="CP008956">
    <property type="protein sequence ID" value="QJQ03042.1"/>
    <property type="molecule type" value="Genomic_DNA"/>
</dbReference>
<name>A0A6M3ZZZ2_9BURK</name>
<proteinExistence type="predicted"/>
<reference evidence="1 2" key="1">
    <citation type="journal article" date="2012" name="J. Bacteriol.">
        <title>Genome sequence of the pathogenic Herbaspirillum seropedicae strain Os34, isolated from rice roots.</title>
        <authorList>
            <person name="Ye W."/>
            <person name="Ye S."/>
            <person name="Liu J."/>
            <person name="Chang S."/>
            <person name="Chen M."/>
            <person name="Zhu B."/>
            <person name="Guo L."/>
            <person name="An Q."/>
        </authorList>
    </citation>
    <scope>NUCLEOTIDE SEQUENCE [LARGE SCALE GENOMIC DNA]</scope>
    <source>
        <strain evidence="1 2">Os34</strain>
    </source>
</reference>
<evidence type="ECO:0000313" key="2">
    <source>
        <dbReference type="Proteomes" id="UP000501648"/>
    </source>
</evidence>
<dbReference type="AlphaFoldDB" id="A0A6M3ZZZ2"/>
<dbReference type="Proteomes" id="UP000501648">
    <property type="component" value="Chromosome"/>
</dbReference>
<gene>
    <name evidence="1" type="ORF">C798_23280</name>
</gene>
<dbReference type="RefSeq" id="WP_017454453.1">
    <property type="nucleotide sequence ID" value="NZ_CP008956.1"/>
</dbReference>
<protein>
    <submittedName>
        <fullName evidence="1">Uncharacterized protein</fullName>
    </submittedName>
</protein>
<evidence type="ECO:0000313" key="1">
    <source>
        <dbReference type="EMBL" id="QJQ03042.1"/>
    </source>
</evidence>
<sequence>MSEYPTELSLIQKKHVCLLYHFASLEYLKGLQVRLHELMQFVDPTLAKVKLQGRDVLLTNSRWGTRDTSENWVQNGRAFLANFELSIARQIAERAFEVYSFTDAYNCGRGLSEYSLNWMTPEEENEFQSRFDDLYLYAHNIDSTLKKSGISGGWDDFDLTVCLAKYPEALGDATALRLRSDITAHSGTTPPRTGVYLPLDDPHGTPQFCWTGKPSGKLKECATFNDLGLEALASVGRQALWLDDYRMYQFVQSHRRDPRLIADSFFKDAVNDPKRTASLVARHAFTSRPCDWIYVEQLHGQPIDFSEDSSS</sequence>